<dbReference type="GO" id="GO:0006508">
    <property type="term" value="P:proteolysis"/>
    <property type="evidence" value="ECO:0007669"/>
    <property type="project" value="InterPro"/>
</dbReference>
<dbReference type="SUPFAM" id="SSF52096">
    <property type="entry name" value="ClpP/crotonase"/>
    <property type="match status" value="1"/>
</dbReference>
<dbReference type="EMBL" id="CP041147">
    <property type="protein sequence ID" value="QDF65155.1"/>
    <property type="molecule type" value="Genomic_DNA"/>
</dbReference>
<gene>
    <name evidence="2" type="ORF">FIV53_02565</name>
</gene>
<feature type="domain" description="Tail specific protease" evidence="1">
    <location>
        <begin position="268"/>
        <end position="485"/>
    </location>
</feature>
<dbReference type="SMART" id="SM00245">
    <property type="entry name" value="TSPc"/>
    <property type="match status" value="1"/>
</dbReference>
<evidence type="ECO:0000259" key="1">
    <source>
        <dbReference type="SMART" id="SM00245"/>
    </source>
</evidence>
<dbReference type="InterPro" id="IPR005151">
    <property type="entry name" value="Tail-specific_protease"/>
</dbReference>
<organism evidence="2 3">
    <name type="scientific">Mycoplasma nasistruthionis</name>
    <dbReference type="NCBI Taxonomy" id="353852"/>
    <lineage>
        <taxon>Bacteria</taxon>
        <taxon>Bacillati</taxon>
        <taxon>Mycoplasmatota</taxon>
        <taxon>Mollicutes</taxon>
        <taxon>Mycoplasmataceae</taxon>
        <taxon>Mycoplasma</taxon>
    </lineage>
</organism>
<dbReference type="GO" id="GO:0004175">
    <property type="term" value="F:endopeptidase activity"/>
    <property type="evidence" value="ECO:0007669"/>
    <property type="project" value="TreeGrafter"/>
</dbReference>
<dbReference type="RefSeq" id="WP_208664705.1">
    <property type="nucleotide sequence ID" value="NZ_CP041147.1"/>
</dbReference>
<reference evidence="2 3" key="1">
    <citation type="submission" date="2019-06" db="EMBL/GenBank/DDBJ databases">
        <title>Mycoplasma nasistruthionis sp. nov. str Ms03.</title>
        <authorList>
            <person name="Botes A."/>
        </authorList>
    </citation>
    <scope>NUCLEOTIDE SEQUENCE [LARGE SCALE GENOMIC DNA]</scope>
    <source>
        <strain evidence="2 3">Ms03</strain>
    </source>
</reference>
<sequence>MTRVKPTIYEFEIGHNGYEKRKFIIDSLENKIIATDSKLFFFSEHPEDTKHFDGVIKTIESKDNKDNKNTEYDLQKYSAELYFAREENSNDIYIPFWLFNLIFGSNNYYNFYYNGDKVYGVNFLIQGKTVQQVKTSKLNKTIPSIEDRQSVYNQLKFILENLYGLKNIKHIDDFDNFIGQENKVLLLSTDPVDNAKAYLDIIENKLDELHSVYHNLAYYFSPLQKVEFIKNSTRFKSTGHAGEKFAIAYRALYTASKDVDREFGRYDTKNLVIEGQTAFIKTSSFTSDLNNPSQDTFEIFKNSFERIQAHNREVETGQKTAKYNSSIKLKVNAPKVKNVVIDMSQNGGGSVEVLNRILGFFTNKTFKKYEYHIADDLLTTENYKVDINKDGVVDDLDSYTEFKFYVLTSEATFSAANAFAAVLKNNKLAKTIGRTSGGGMSSILPVILSDGTSFQLSSNNALVVLDENNQIQFTEQGVEPDIQIEYNQFFDYEHIDNLLKQQ</sequence>
<dbReference type="GO" id="GO:0030288">
    <property type="term" value="C:outer membrane-bounded periplasmic space"/>
    <property type="evidence" value="ECO:0007669"/>
    <property type="project" value="TreeGrafter"/>
</dbReference>
<dbReference type="AlphaFoldDB" id="A0A4Y6I693"/>
<accession>A0A4Y6I693</accession>
<dbReference type="InterPro" id="IPR029045">
    <property type="entry name" value="ClpP/crotonase-like_dom_sf"/>
</dbReference>
<evidence type="ECO:0000313" key="2">
    <source>
        <dbReference type="EMBL" id="QDF65155.1"/>
    </source>
</evidence>
<protein>
    <recommendedName>
        <fullName evidence="1">Tail specific protease domain-containing protein</fullName>
    </recommendedName>
</protein>
<keyword evidence="3" id="KW-1185">Reference proteome</keyword>
<name>A0A4Y6I693_9MOLU</name>
<dbReference type="Pfam" id="PF03572">
    <property type="entry name" value="Peptidase_S41"/>
    <property type="match status" value="1"/>
</dbReference>
<dbReference type="Gene3D" id="3.90.226.10">
    <property type="entry name" value="2-enoyl-CoA Hydratase, Chain A, domain 1"/>
    <property type="match status" value="1"/>
</dbReference>
<evidence type="ECO:0000313" key="3">
    <source>
        <dbReference type="Proteomes" id="UP000315201"/>
    </source>
</evidence>
<dbReference type="GO" id="GO:0008236">
    <property type="term" value="F:serine-type peptidase activity"/>
    <property type="evidence" value="ECO:0007669"/>
    <property type="project" value="InterPro"/>
</dbReference>
<dbReference type="GO" id="GO:0007165">
    <property type="term" value="P:signal transduction"/>
    <property type="evidence" value="ECO:0007669"/>
    <property type="project" value="TreeGrafter"/>
</dbReference>
<proteinExistence type="predicted"/>
<dbReference type="PANTHER" id="PTHR32060:SF30">
    <property type="entry name" value="CARBOXY-TERMINAL PROCESSING PROTEASE CTPA"/>
    <property type="match status" value="1"/>
</dbReference>
<dbReference type="Proteomes" id="UP000315201">
    <property type="component" value="Chromosome"/>
</dbReference>
<dbReference type="PANTHER" id="PTHR32060">
    <property type="entry name" value="TAIL-SPECIFIC PROTEASE"/>
    <property type="match status" value="1"/>
</dbReference>